<gene>
    <name evidence="2" type="ORF">AYJ05_08055</name>
</gene>
<dbReference type="PANTHER" id="PTHR36836">
    <property type="entry name" value="COLANIC ACID BIOSYNTHESIS PROTEIN WCAK"/>
    <property type="match status" value="1"/>
</dbReference>
<dbReference type="InterPro" id="IPR007345">
    <property type="entry name" value="Polysacch_pyruvyl_Trfase"/>
</dbReference>
<feature type="domain" description="Polysaccharide pyruvyl transferase" evidence="1">
    <location>
        <begin position="18"/>
        <end position="318"/>
    </location>
</feature>
<organism evidence="2 3">
    <name type="scientific">Corynebacterium stationis</name>
    <dbReference type="NCBI Taxonomy" id="1705"/>
    <lineage>
        <taxon>Bacteria</taxon>
        <taxon>Bacillati</taxon>
        <taxon>Actinomycetota</taxon>
        <taxon>Actinomycetes</taxon>
        <taxon>Mycobacteriales</taxon>
        <taxon>Corynebacteriaceae</taxon>
        <taxon>Corynebacterium</taxon>
    </lineage>
</organism>
<dbReference type="PANTHER" id="PTHR36836:SF1">
    <property type="entry name" value="COLANIC ACID BIOSYNTHESIS PROTEIN WCAK"/>
    <property type="match status" value="1"/>
</dbReference>
<evidence type="ECO:0000313" key="2">
    <source>
        <dbReference type="EMBL" id="OAH25158.1"/>
    </source>
</evidence>
<dbReference type="Proteomes" id="UP000076947">
    <property type="component" value="Unassembled WGS sequence"/>
</dbReference>
<keyword evidence="3" id="KW-1185">Reference proteome</keyword>
<name>A0A177I8M1_9CORY</name>
<dbReference type="EMBL" id="LSTQ01000026">
    <property type="protein sequence ID" value="OAH25158.1"/>
    <property type="molecule type" value="Genomic_DNA"/>
</dbReference>
<dbReference type="OrthoDB" id="8444043at2"/>
<evidence type="ECO:0000259" key="1">
    <source>
        <dbReference type="Pfam" id="PF04230"/>
    </source>
</evidence>
<dbReference type="STRING" id="1705.CA21670_05170"/>
<protein>
    <recommendedName>
        <fullName evidence="1">Polysaccharide pyruvyl transferase domain-containing protein</fullName>
    </recommendedName>
</protein>
<comment type="caution">
    <text evidence="2">The sequence shown here is derived from an EMBL/GenBank/DDBJ whole genome shotgun (WGS) entry which is preliminary data.</text>
</comment>
<accession>A0A177I8M1</accession>
<evidence type="ECO:0000313" key="3">
    <source>
        <dbReference type="Proteomes" id="UP000076947"/>
    </source>
</evidence>
<dbReference type="Pfam" id="PF04230">
    <property type="entry name" value="PS_pyruv_trans"/>
    <property type="match status" value="1"/>
</dbReference>
<sequence length="396" mass="43997">MVNMPETIYLVAPAGHPNFGDEFIVSAWLRELYRRRPHARVILDCHSPGIASILHANVHPHLTVTDTLWHLGLKCADEDEVVEALKNTYSKPLLTTGLNLAKTADIVHVIGGGWLNDTWPHHLKVLAAAASLNATNKVMTGQGFIPGDEIKDQLDKWLQHFDHVEVRDEPSEALFANLAHVERGLDDAWLAASDPAAVHGLGWGNADARERDFVVIAQSDLLGIEVDELARRIIRQLKHLGATGDDVAYVECIPEYDHKVLDLLREFDPELMEHVRVVAFDELWAFGLPTREGQTWISTRFHPHLVAAARGVSGIAVSAHAGMYYTVKHASVGSAWTITDLYEPVTPGGPLTTQHVEQNYKDAQQVAEKIYPMTSSQQFKQSLKAIGRSAKRRIRS</sequence>
<proteinExistence type="predicted"/>
<reference evidence="3" key="1">
    <citation type="submission" date="2016-02" db="EMBL/GenBank/DDBJ databases">
        <authorList>
            <person name="Kaur G."/>
            <person name="Nair G.R."/>
            <person name="Mayilraj S."/>
        </authorList>
    </citation>
    <scope>NUCLEOTIDE SEQUENCE [LARGE SCALE GENOMIC DNA]</scope>
    <source>
        <strain evidence="3">GA-15</strain>
    </source>
</reference>
<dbReference type="AlphaFoldDB" id="A0A177I8M1"/>